<sequence length="368" mass="41954">MSTADHHRLAEGMEILRLRLEAKRNNKNNPLSIKALLYQHKQRQRLKKGQSYQFCGNNDDSADTTVLQQQQEPTKTKVATPTRGKGKASSKAATTPTRGQSKLKKQQQPNEENQTTDDQGAFKVTVVTASNPESSPNRSSVTSDKGRSGNTITAVSQTENNSVVDSSQPPDIVARQQMAILESLLEQRERDLRKHYEQALQECEEKWQGKYQLALDDAQAILAKTETLLEDANTKWEATQKKLLSLQQQREQRNNNKGHQNASWMFFQYYIGRCGEALWHGMSDNYRAADCNIPFDRKQRPSGRNVRFEDDGGDSSTLDDTYDTFDSSYDSTLEEDGFAAYPYDHPLDTYKWNLYPRSYLRNVGPKKR</sequence>
<dbReference type="EMBL" id="HBIM01013415">
    <property type="protein sequence ID" value="CAE0413612.1"/>
    <property type="molecule type" value="Transcribed_RNA"/>
</dbReference>
<evidence type="ECO:0000256" key="2">
    <source>
        <dbReference type="SAM" id="MobiDB-lite"/>
    </source>
</evidence>
<accession>A0A7S3L8I1</accession>
<dbReference type="AlphaFoldDB" id="A0A7S3L8I1"/>
<name>A0A7S3L8I1_9STRA</name>
<organism evidence="3">
    <name type="scientific">Amphora coffeiformis</name>
    <dbReference type="NCBI Taxonomy" id="265554"/>
    <lineage>
        <taxon>Eukaryota</taxon>
        <taxon>Sar</taxon>
        <taxon>Stramenopiles</taxon>
        <taxon>Ochrophyta</taxon>
        <taxon>Bacillariophyta</taxon>
        <taxon>Bacillariophyceae</taxon>
        <taxon>Bacillariophycidae</taxon>
        <taxon>Thalassiophysales</taxon>
        <taxon>Catenulaceae</taxon>
        <taxon>Amphora</taxon>
    </lineage>
</organism>
<feature type="region of interest" description="Disordered" evidence="2">
    <location>
        <begin position="299"/>
        <end position="322"/>
    </location>
</feature>
<feature type="compositionally biased region" description="Polar residues" evidence="2">
    <location>
        <begin position="91"/>
        <end position="118"/>
    </location>
</feature>
<proteinExistence type="predicted"/>
<evidence type="ECO:0000256" key="1">
    <source>
        <dbReference type="SAM" id="Coils"/>
    </source>
</evidence>
<evidence type="ECO:0000313" key="3">
    <source>
        <dbReference type="EMBL" id="CAE0413612.1"/>
    </source>
</evidence>
<reference evidence="3" key="1">
    <citation type="submission" date="2021-01" db="EMBL/GenBank/DDBJ databases">
        <authorList>
            <person name="Corre E."/>
            <person name="Pelletier E."/>
            <person name="Niang G."/>
            <person name="Scheremetjew M."/>
            <person name="Finn R."/>
            <person name="Kale V."/>
            <person name="Holt S."/>
            <person name="Cochrane G."/>
            <person name="Meng A."/>
            <person name="Brown T."/>
            <person name="Cohen L."/>
        </authorList>
    </citation>
    <scope>NUCLEOTIDE SEQUENCE</scope>
    <source>
        <strain evidence="3">CCMP127</strain>
    </source>
</reference>
<protein>
    <submittedName>
        <fullName evidence="3">Uncharacterized protein</fullName>
    </submittedName>
</protein>
<feature type="region of interest" description="Disordered" evidence="2">
    <location>
        <begin position="65"/>
        <end position="168"/>
    </location>
</feature>
<feature type="compositionally biased region" description="Polar residues" evidence="2">
    <location>
        <begin position="127"/>
        <end position="168"/>
    </location>
</feature>
<feature type="compositionally biased region" description="Polar residues" evidence="2">
    <location>
        <begin position="65"/>
        <end position="79"/>
    </location>
</feature>
<feature type="coiled-coil region" evidence="1">
    <location>
        <begin position="178"/>
        <end position="249"/>
    </location>
</feature>
<gene>
    <name evidence="3" type="ORF">ACOF00016_LOCUS10864</name>
</gene>
<keyword evidence="1" id="KW-0175">Coiled coil</keyword>